<name>A0A5N6LZM5_9ASTR</name>
<comment type="caution">
    <text evidence="2">The sequence shown here is derived from an EMBL/GenBank/DDBJ whole genome shotgun (WGS) entry which is preliminary data.</text>
</comment>
<evidence type="ECO:0000313" key="2">
    <source>
        <dbReference type="EMBL" id="KAD3066786.1"/>
    </source>
</evidence>
<evidence type="ECO:0000256" key="1">
    <source>
        <dbReference type="SAM" id="MobiDB-lite"/>
    </source>
</evidence>
<keyword evidence="3" id="KW-1185">Reference proteome</keyword>
<dbReference type="Proteomes" id="UP000326396">
    <property type="component" value="Linkage Group LG7"/>
</dbReference>
<reference evidence="2 3" key="1">
    <citation type="submission" date="2019-05" db="EMBL/GenBank/DDBJ databases">
        <title>Mikania micrantha, genome provides insights into the molecular mechanism of rapid growth.</title>
        <authorList>
            <person name="Liu B."/>
        </authorList>
    </citation>
    <scope>NUCLEOTIDE SEQUENCE [LARGE SCALE GENOMIC DNA]</scope>
    <source>
        <strain evidence="2">NLD-2019</strain>
        <tissue evidence="2">Leaf</tissue>
    </source>
</reference>
<gene>
    <name evidence="2" type="ORF">E3N88_34666</name>
</gene>
<protein>
    <submittedName>
        <fullName evidence="2">Uncharacterized protein</fullName>
    </submittedName>
</protein>
<organism evidence="2 3">
    <name type="scientific">Mikania micrantha</name>
    <name type="common">bitter vine</name>
    <dbReference type="NCBI Taxonomy" id="192012"/>
    <lineage>
        <taxon>Eukaryota</taxon>
        <taxon>Viridiplantae</taxon>
        <taxon>Streptophyta</taxon>
        <taxon>Embryophyta</taxon>
        <taxon>Tracheophyta</taxon>
        <taxon>Spermatophyta</taxon>
        <taxon>Magnoliopsida</taxon>
        <taxon>eudicotyledons</taxon>
        <taxon>Gunneridae</taxon>
        <taxon>Pentapetalae</taxon>
        <taxon>asterids</taxon>
        <taxon>campanulids</taxon>
        <taxon>Asterales</taxon>
        <taxon>Asteraceae</taxon>
        <taxon>Asteroideae</taxon>
        <taxon>Heliantheae alliance</taxon>
        <taxon>Eupatorieae</taxon>
        <taxon>Mikania</taxon>
    </lineage>
</organism>
<dbReference type="AlphaFoldDB" id="A0A5N6LZM5"/>
<sequence length="166" mass="19111">MKLIDLQVICQCANPSKLTCKQSSIGLIPVETFLFIQRQNKRSNRLQIRQHIFIKDHGSGWKDSVPVSKRPGSGNAAESRRKRPPEVETFLIKFPELRHNRIRIPSRQPSDVRRAALRQAAVEQGQRRCNNRLLALHVGALEEWSRRAVSRRALTIVEEYSGVRVR</sequence>
<evidence type="ECO:0000313" key="3">
    <source>
        <dbReference type="Proteomes" id="UP000326396"/>
    </source>
</evidence>
<accession>A0A5N6LZM5</accession>
<dbReference type="EMBL" id="SZYD01000017">
    <property type="protein sequence ID" value="KAD3066786.1"/>
    <property type="molecule type" value="Genomic_DNA"/>
</dbReference>
<feature type="region of interest" description="Disordered" evidence="1">
    <location>
        <begin position="63"/>
        <end position="84"/>
    </location>
</feature>
<proteinExistence type="predicted"/>